<proteinExistence type="predicted"/>
<feature type="transmembrane region" description="Helical" evidence="5">
    <location>
        <begin position="269"/>
        <end position="292"/>
    </location>
</feature>
<dbReference type="EMBL" id="JBHLVX010000041">
    <property type="protein sequence ID" value="MFC0268319.1"/>
    <property type="molecule type" value="Genomic_DNA"/>
</dbReference>
<dbReference type="PANTHER" id="PTHR32322:SF9">
    <property type="entry name" value="AMINO-ACID METABOLITE EFFLUX PUMP-RELATED"/>
    <property type="match status" value="1"/>
</dbReference>
<feature type="domain" description="EamA" evidence="6">
    <location>
        <begin position="153"/>
        <end position="286"/>
    </location>
</feature>
<evidence type="ECO:0000256" key="1">
    <source>
        <dbReference type="ARBA" id="ARBA00004141"/>
    </source>
</evidence>
<keyword evidence="8" id="KW-1185">Reference proteome</keyword>
<keyword evidence="4 5" id="KW-0472">Membrane</keyword>
<gene>
    <name evidence="7" type="ORF">ACFFHW_10050</name>
</gene>
<name>A0ABV6G407_9GAMM</name>
<accession>A0ABV6G407</accession>
<evidence type="ECO:0000256" key="5">
    <source>
        <dbReference type="SAM" id="Phobius"/>
    </source>
</evidence>
<keyword evidence="3 5" id="KW-1133">Transmembrane helix</keyword>
<sequence>MIRAERLIGASWALIAILIWSGSLVLLRLGVTTTLNAYDLAMLRFTTAALVLAPIALRHRGSSARRPGWADIALMAALFGAPYILLMAYALQSAPASAAGILNPGVMAITAVVMGRLRFGDRIGSARLWGMAVAISGLLAFLFSTRNTSVTAGHGLLVVTGAMWAGYVLTVRHSGVSALGAAMIVAIGSALCYAPLYLLWLPKQITAAPWTDIALQIGFQGVAVSVVALYAFNRSFELLGPVAGATLPALIPVATLVLGRLILAEPIGIGEAVAALLVTVGVALVLLGPALLARLRKWGTNALQGGAE</sequence>
<reference evidence="7 8" key="1">
    <citation type="submission" date="2024-09" db="EMBL/GenBank/DDBJ databases">
        <authorList>
            <person name="Sun Q."/>
            <person name="Mori K."/>
        </authorList>
    </citation>
    <scope>NUCLEOTIDE SEQUENCE [LARGE SCALE GENOMIC DNA]</scope>
    <source>
        <strain evidence="7 8">CCM 7415</strain>
    </source>
</reference>
<feature type="transmembrane region" description="Helical" evidence="5">
    <location>
        <begin position="69"/>
        <end position="90"/>
    </location>
</feature>
<feature type="transmembrane region" description="Helical" evidence="5">
    <location>
        <begin position="213"/>
        <end position="232"/>
    </location>
</feature>
<feature type="transmembrane region" description="Helical" evidence="5">
    <location>
        <begin position="12"/>
        <end position="31"/>
    </location>
</feature>
<dbReference type="SUPFAM" id="SSF103481">
    <property type="entry name" value="Multidrug resistance efflux transporter EmrE"/>
    <property type="match status" value="2"/>
</dbReference>
<feature type="transmembrane region" description="Helical" evidence="5">
    <location>
        <begin position="126"/>
        <end position="144"/>
    </location>
</feature>
<dbReference type="InterPro" id="IPR037185">
    <property type="entry name" value="EmrE-like"/>
</dbReference>
<dbReference type="PANTHER" id="PTHR32322">
    <property type="entry name" value="INNER MEMBRANE TRANSPORTER"/>
    <property type="match status" value="1"/>
</dbReference>
<feature type="transmembrane region" description="Helical" evidence="5">
    <location>
        <begin position="37"/>
        <end position="57"/>
    </location>
</feature>
<dbReference type="Gene3D" id="1.10.3730.20">
    <property type="match status" value="1"/>
</dbReference>
<evidence type="ECO:0000256" key="4">
    <source>
        <dbReference type="ARBA" id="ARBA00023136"/>
    </source>
</evidence>
<dbReference type="InterPro" id="IPR050638">
    <property type="entry name" value="AA-Vitamin_Transporters"/>
</dbReference>
<dbReference type="Proteomes" id="UP001589814">
    <property type="component" value="Unassembled WGS sequence"/>
</dbReference>
<evidence type="ECO:0000313" key="8">
    <source>
        <dbReference type="Proteomes" id="UP001589814"/>
    </source>
</evidence>
<dbReference type="RefSeq" id="WP_019952712.1">
    <property type="nucleotide sequence ID" value="NZ_JBHLVX010000041.1"/>
</dbReference>
<comment type="caution">
    <text evidence="7">The sequence shown here is derived from an EMBL/GenBank/DDBJ whole genome shotgun (WGS) entry which is preliminary data.</text>
</comment>
<evidence type="ECO:0000259" key="6">
    <source>
        <dbReference type="Pfam" id="PF00892"/>
    </source>
</evidence>
<dbReference type="Pfam" id="PF00892">
    <property type="entry name" value="EamA"/>
    <property type="match status" value="2"/>
</dbReference>
<feature type="transmembrane region" description="Helical" evidence="5">
    <location>
        <begin position="150"/>
        <end position="169"/>
    </location>
</feature>
<evidence type="ECO:0000313" key="7">
    <source>
        <dbReference type="EMBL" id="MFC0268319.1"/>
    </source>
</evidence>
<evidence type="ECO:0000256" key="3">
    <source>
        <dbReference type="ARBA" id="ARBA00022989"/>
    </source>
</evidence>
<keyword evidence="2 5" id="KW-0812">Transmembrane</keyword>
<feature type="transmembrane region" description="Helical" evidence="5">
    <location>
        <begin position="176"/>
        <end position="201"/>
    </location>
</feature>
<feature type="transmembrane region" description="Helical" evidence="5">
    <location>
        <begin position="239"/>
        <end position="263"/>
    </location>
</feature>
<evidence type="ECO:0000256" key="2">
    <source>
        <dbReference type="ARBA" id="ARBA00022692"/>
    </source>
</evidence>
<organism evidence="7 8">
    <name type="scientific">Kushneria aurantia</name>
    <dbReference type="NCBI Taxonomy" id="504092"/>
    <lineage>
        <taxon>Bacteria</taxon>
        <taxon>Pseudomonadati</taxon>
        <taxon>Pseudomonadota</taxon>
        <taxon>Gammaproteobacteria</taxon>
        <taxon>Oceanospirillales</taxon>
        <taxon>Halomonadaceae</taxon>
        <taxon>Kushneria</taxon>
    </lineage>
</organism>
<dbReference type="InterPro" id="IPR000620">
    <property type="entry name" value="EamA_dom"/>
</dbReference>
<feature type="domain" description="EamA" evidence="6">
    <location>
        <begin position="8"/>
        <end position="141"/>
    </location>
</feature>
<feature type="transmembrane region" description="Helical" evidence="5">
    <location>
        <begin position="96"/>
        <end position="114"/>
    </location>
</feature>
<comment type="subcellular location">
    <subcellularLocation>
        <location evidence="1">Membrane</location>
        <topology evidence="1">Multi-pass membrane protein</topology>
    </subcellularLocation>
</comment>
<protein>
    <submittedName>
        <fullName evidence="7">DMT family transporter</fullName>
    </submittedName>
</protein>